<evidence type="ECO:0000256" key="9">
    <source>
        <dbReference type="ARBA" id="ARBA00022729"/>
    </source>
</evidence>
<evidence type="ECO:0000256" key="7">
    <source>
        <dbReference type="ARBA" id="ARBA00022525"/>
    </source>
</evidence>
<dbReference type="InterPro" id="IPR001137">
    <property type="entry name" value="Glyco_hydro_11"/>
</dbReference>
<dbReference type="InterPro" id="IPR013319">
    <property type="entry name" value="GH11/12"/>
</dbReference>
<dbReference type="EC" id="3.2.1.8" evidence="6 14"/>
<dbReference type="PANTHER" id="PTHR46828">
    <property type="entry name" value="ENDO-1,4-BETA-XYLANASE A-RELATED"/>
    <property type="match status" value="1"/>
</dbReference>
<feature type="domain" description="GH11" evidence="17">
    <location>
        <begin position="33"/>
        <end position="221"/>
    </location>
</feature>
<keyword evidence="12 14" id="KW-0326">Glycosidase</keyword>
<protein>
    <recommendedName>
        <fullName evidence="6 14">Endo-1,4-beta-xylanase</fullName>
        <ecNumber evidence="6 14">3.2.1.8</ecNumber>
    </recommendedName>
</protein>
<keyword evidence="8 14" id="KW-0858">Xylan degradation</keyword>
<reference evidence="18" key="1">
    <citation type="submission" date="2016-12" db="EMBL/GenBank/DDBJ databases">
        <title>The genomes of Aspergillus section Nigri reveals drivers in fungal speciation.</title>
        <authorList>
            <consortium name="DOE Joint Genome Institute"/>
            <person name="Vesth T.C."/>
            <person name="Nybo J."/>
            <person name="Theobald S."/>
            <person name="Brandl J."/>
            <person name="Frisvad J.C."/>
            <person name="Nielsen K.F."/>
            <person name="Lyhne E.K."/>
            <person name="Kogle M.E."/>
            <person name="Kuo A."/>
            <person name="Riley R."/>
            <person name="Clum A."/>
            <person name="Nolan M."/>
            <person name="Lipzen A."/>
            <person name="Salamov A."/>
            <person name="Henrissat B."/>
            <person name="Wiebenga A."/>
            <person name="De vries R.P."/>
            <person name="Grigoriev I.V."/>
            <person name="Mortensen U.H."/>
            <person name="Andersen M.R."/>
            <person name="Baker S.E."/>
        </authorList>
    </citation>
    <scope>NUCLEOTIDE SEQUENCE</scope>
    <source>
        <strain evidence="18">IBT 28561</strain>
    </source>
</reference>
<dbReference type="InterPro" id="IPR013320">
    <property type="entry name" value="ConA-like_dom_sf"/>
</dbReference>
<comment type="pathway">
    <text evidence="4 14 15">Glycan degradation; xylan degradation.</text>
</comment>
<dbReference type="GO" id="GO:0031176">
    <property type="term" value="F:endo-1,4-beta-xylanase activity"/>
    <property type="evidence" value="ECO:0007669"/>
    <property type="project" value="UniProtKB-UniRule"/>
</dbReference>
<evidence type="ECO:0000256" key="16">
    <source>
        <dbReference type="SAM" id="SignalP"/>
    </source>
</evidence>
<dbReference type="PROSITE" id="PS51761">
    <property type="entry name" value="GH11_3"/>
    <property type="match status" value="1"/>
</dbReference>
<dbReference type="AlphaFoldDB" id="A0A2I1DHP9"/>
<dbReference type="FunFam" id="2.60.120.180:FF:000001">
    <property type="entry name" value="Endo-1,4-beta-xylanase"/>
    <property type="match status" value="1"/>
</dbReference>
<comment type="similarity">
    <text evidence="5 14 15">Belongs to the glycosyl hydrolase 11 (cellulase G) family.</text>
</comment>
<sequence>MFNLKSILFAASVASVASAAPNGKALLELVKRQATEPGTGTNNGYFYSFWTDGGGDVTYTNGEGGQYSVEWKDTGNFVAGKGWNPGSAKVINYSGTWNPSGNSYVSVYGWTTDPLIEYYIVDSFSTYDPSTGAEQLGTVESDGGTYNIYKTTRVDAPSIIGTATFDQYWSVRTEHRVGGTITVQNHFDAWSKSGLTLGSHDYLILATEGYQSSGSASMTLE</sequence>
<keyword evidence="10 14" id="KW-0378">Hydrolase</keyword>
<dbReference type="Pfam" id="PF00457">
    <property type="entry name" value="Glyco_hydro_11"/>
    <property type="match status" value="1"/>
</dbReference>
<organism evidence="18 19">
    <name type="scientific">Aspergillus campestris (strain IBT 28561)</name>
    <dbReference type="NCBI Taxonomy" id="1392248"/>
    <lineage>
        <taxon>Eukaryota</taxon>
        <taxon>Fungi</taxon>
        <taxon>Dikarya</taxon>
        <taxon>Ascomycota</taxon>
        <taxon>Pezizomycotina</taxon>
        <taxon>Eurotiomycetes</taxon>
        <taxon>Eurotiomycetidae</taxon>
        <taxon>Eurotiales</taxon>
        <taxon>Aspergillaceae</taxon>
        <taxon>Aspergillus</taxon>
        <taxon>Aspergillus subgen. Circumdati</taxon>
    </lineage>
</organism>
<feature type="chain" id="PRO_5014158649" description="Endo-1,4-beta-xylanase" evidence="16">
    <location>
        <begin position="20"/>
        <end position="221"/>
    </location>
</feature>
<dbReference type="GeneID" id="36543256"/>
<dbReference type="UniPathway" id="UPA00114"/>
<gene>
    <name evidence="18" type="ORF">P168DRAFT_278889</name>
</gene>
<dbReference type="InterPro" id="IPR033123">
    <property type="entry name" value="GH11_dom"/>
</dbReference>
<keyword evidence="11 14" id="KW-0119">Carbohydrate metabolism</keyword>
<accession>A0A2I1DHP9</accession>
<comment type="caution">
    <text evidence="18">The sequence shown here is derived from an EMBL/GenBank/DDBJ whole genome shotgun (WGS) entry which is preliminary data.</text>
</comment>
<feature type="active site" description="Proton donor" evidence="14">
    <location>
        <position position="208"/>
    </location>
</feature>
<comment type="subcellular location">
    <subcellularLocation>
        <location evidence="3">Secreted</location>
    </subcellularLocation>
</comment>
<feature type="signal peptide" evidence="16">
    <location>
        <begin position="1"/>
        <end position="19"/>
    </location>
</feature>
<feature type="active site" description="Nucleophile" evidence="14">
    <location>
        <position position="117"/>
    </location>
</feature>
<keyword evidence="19" id="KW-1185">Reference proteome</keyword>
<dbReference type="InterPro" id="IPR033119">
    <property type="entry name" value="GH11_AS_2"/>
</dbReference>
<evidence type="ECO:0000259" key="17">
    <source>
        <dbReference type="PROSITE" id="PS51761"/>
    </source>
</evidence>
<evidence type="ECO:0000256" key="12">
    <source>
        <dbReference type="ARBA" id="ARBA00023295"/>
    </source>
</evidence>
<evidence type="ECO:0000256" key="8">
    <source>
        <dbReference type="ARBA" id="ARBA00022651"/>
    </source>
</evidence>
<comment type="function">
    <text evidence="2">Endo-1,4-beta-xylanase involved in the hydrolysis of xylan, a major structural heterogeneous polysaccharide found in plant biomass representing the second most abundant polysaccharide in the biosphere, after cellulose.</text>
</comment>
<dbReference type="RefSeq" id="XP_024697998.1">
    <property type="nucleotide sequence ID" value="XM_024835732.1"/>
</dbReference>
<keyword evidence="7" id="KW-0964">Secreted</keyword>
<evidence type="ECO:0000256" key="11">
    <source>
        <dbReference type="ARBA" id="ARBA00023277"/>
    </source>
</evidence>
<dbReference type="Gene3D" id="2.60.120.180">
    <property type="match status" value="1"/>
</dbReference>
<evidence type="ECO:0000256" key="4">
    <source>
        <dbReference type="ARBA" id="ARBA00004851"/>
    </source>
</evidence>
<dbReference type="EMBL" id="MSFM01000001">
    <property type="protein sequence ID" value="PKY09404.1"/>
    <property type="molecule type" value="Genomic_DNA"/>
</dbReference>
<evidence type="ECO:0000313" key="18">
    <source>
        <dbReference type="EMBL" id="PKY09404.1"/>
    </source>
</evidence>
<dbReference type="PANTHER" id="PTHR46828:SF2">
    <property type="entry name" value="ENDO-1,4-BETA-XYLANASE A-RELATED"/>
    <property type="match status" value="1"/>
</dbReference>
<dbReference type="GO" id="GO:0045493">
    <property type="term" value="P:xylan catabolic process"/>
    <property type="evidence" value="ECO:0007669"/>
    <property type="project" value="UniProtKB-UniRule"/>
</dbReference>
<proteinExistence type="inferred from homology"/>
<dbReference type="PRINTS" id="PR00911">
    <property type="entry name" value="GLHYDRLASE11"/>
</dbReference>
<dbReference type="SUPFAM" id="SSF49899">
    <property type="entry name" value="Concanavalin A-like lectins/glucanases"/>
    <property type="match status" value="1"/>
</dbReference>
<evidence type="ECO:0000256" key="13">
    <source>
        <dbReference type="ARBA" id="ARBA00023326"/>
    </source>
</evidence>
<dbReference type="Proteomes" id="UP000234254">
    <property type="component" value="Unassembled WGS sequence"/>
</dbReference>
<dbReference type="PROSITE" id="PS00777">
    <property type="entry name" value="GH11_2"/>
    <property type="match status" value="1"/>
</dbReference>
<dbReference type="GO" id="GO:0005576">
    <property type="term" value="C:extracellular region"/>
    <property type="evidence" value="ECO:0007669"/>
    <property type="project" value="UniProtKB-SubCell"/>
</dbReference>
<name>A0A2I1DHP9_ASPC2</name>
<evidence type="ECO:0000256" key="5">
    <source>
        <dbReference type="ARBA" id="ARBA00007792"/>
    </source>
</evidence>
<dbReference type="OrthoDB" id="2115822at2759"/>
<evidence type="ECO:0000256" key="2">
    <source>
        <dbReference type="ARBA" id="ARBA00002059"/>
    </source>
</evidence>
<evidence type="ECO:0000256" key="10">
    <source>
        <dbReference type="ARBA" id="ARBA00022801"/>
    </source>
</evidence>
<evidence type="ECO:0000313" key="19">
    <source>
        <dbReference type="Proteomes" id="UP000234254"/>
    </source>
</evidence>
<evidence type="ECO:0000256" key="1">
    <source>
        <dbReference type="ARBA" id="ARBA00000681"/>
    </source>
</evidence>
<evidence type="ECO:0000256" key="3">
    <source>
        <dbReference type="ARBA" id="ARBA00004613"/>
    </source>
</evidence>
<dbReference type="PROSITE" id="PS00776">
    <property type="entry name" value="GH11_1"/>
    <property type="match status" value="1"/>
</dbReference>
<evidence type="ECO:0000256" key="14">
    <source>
        <dbReference type="PROSITE-ProRule" id="PRU01097"/>
    </source>
</evidence>
<keyword evidence="9 16" id="KW-0732">Signal</keyword>
<keyword evidence="13 14" id="KW-0624">Polysaccharide degradation</keyword>
<evidence type="ECO:0000256" key="15">
    <source>
        <dbReference type="RuleBase" id="RU362015"/>
    </source>
</evidence>
<comment type="catalytic activity">
    <reaction evidence="1 14 15">
        <text>Endohydrolysis of (1-&gt;4)-beta-D-xylosidic linkages in xylans.</text>
        <dbReference type="EC" id="3.2.1.8"/>
    </reaction>
</comment>
<evidence type="ECO:0000256" key="6">
    <source>
        <dbReference type="ARBA" id="ARBA00012590"/>
    </source>
</evidence>
<dbReference type="InterPro" id="IPR018208">
    <property type="entry name" value="GH11_AS_1"/>
</dbReference>
<dbReference type="VEuPathDB" id="FungiDB:P168DRAFT_278889"/>